<dbReference type="AlphaFoldDB" id="M8DX82"/>
<reference evidence="1 2" key="1">
    <citation type="submission" date="2013-03" db="EMBL/GenBank/DDBJ databases">
        <title>Assembly of a new bacterial strain Brevibacillus borstelensis AK1.</title>
        <authorList>
            <person name="Rajan I."/>
            <person name="PoliReddy D."/>
            <person name="Sugumar T."/>
            <person name="Rathinam K."/>
            <person name="Alqarawi S."/>
            <person name="Khalil A.B."/>
            <person name="Sivakumar N."/>
        </authorList>
    </citation>
    <scope>NUCLEOTIDE SEQUENCE [LARGE SCALE GENOMIC DNA]</scope>
    <source>
        <strain evidence="1 2">AK1</strain>
    </source>
</reference>
<accession>M8DX82</accession>
<protein>
    <submittedName>
        <fullName evidence="1">Uncharacterized protein</fullName>
    </submittedName>
</protein>
<name>M8DX82_9BACL</name>
<dbReference type="Proteomes" id="UP000012081">
    <property type="component" value="Unassembled WGS sequence"/>
</dbReference>
<organism evidence="1 2">
    <name type="scientific">Brevibacillus borstelensis AK1</name>
    <dbReference type="NCBI Taxonomy" id="1300222"/>
    <lineage>
        <taxon>Bacteria</taxon>
        <taxon>Bacillati</taxon>
        <taxon>Bacillota</taxon>
        <taxon>Bacilli</taxon>
        <taxon>Bacillales</taxon>
        <taxon>Paenibacillaceae</taxon>
        <taxon>Brevibacillus</taxon>
    </lineage>
</organism>
<proteinExistence type="predicted"/>
<dbReference type="EMBL" id="APBN01000007">
    <property type="protein sequence ID" value="EMT51596.1"/>
    <property type="molecule type" value="Genomic_DNA"/>
</dbReference>
<dbReference type="STRING" id="1300222.I532_16768"/>
<evidence type="ECO:0000313" key="1">
    <source>
        <dbReference type="EMBL" id="EMT51596.1"/>
    </source>
</evidence>
<evidence type="ECO:0000313" key="2">
    <source>
        <dbReference type="Proteomes" id="UP000012081"/>
    </source>
</evidence>
<comment type="caution">
    <text evidence="1">The sequence shown here is derived from an EMBL/GenBank/DDBJ whole genome shotgun (WGS) entry which is preliminary data.</text>
</comment>
<sequence>MTARLFAIPVLSCFIRNRMEYFSPIDEQLPYVCRSEKKGVGPAFFLNLGLHGNCLLLKLFNESIGQKQLLGITPNNLCFIAGNLLTIMINQKFNGGKGESA</sequence>
<gene>
    <name evidence="1" type="ORF">I532_16768</name>
</gene>
<keyword evidence="2" id="KW-1185">Reference proteome</keyword>